<dbReference type="Pfam" id="PF01738">
    <property type="entry name" value="DLH"/>
    <property type="match status" value="1"/>
</dbReference>
<gene>
    <name evidence="2" type="ORF">AbraCBS73388_001246</name>
</gene>
<accession>A0A9W5YXM1</accession>
<evidence type="ECO:0000259" key="1">
    <source>
        <dbReference type="Pfam" id="PF01738"/>
    </source>
</evidence>
<dbReference type="InterPro" id="IPR002925">
    <property type="entry name" value="Dienelactn_hydro"/>
</dbReference>
<organism evidence="2 3">
    <name type="scientific">Aspergillus brasiliensis</name>
    <dbReference type="NCBI Taxonomy" id="319629"/>
    <lineage>
        <taxon>Eukaryota</taxon>
        <taxon>Fungi</taxon>
        <taxon>Dikarya</taxon>
        <taxon>Ascomycota</taxon>
        <taxon>Pezizomycotina</taxon>
        <taxon>Eurotiomycetes</taxon>
        <taxon>Eurotiomycetidae</taxon>
        <taxon>Eurotiales</taxon>
        <taxon>Aspergillaceae</taxon>
        <taxon>Aspergillus</taxon>
        <taxon>Aspergillus subgen. Circumdati</taxon>
    </lineage>
</organism>
<dbReference type="PANTHER" id="PTHR17630:SF105">
    <property type="entry name" value="DIENELACTONE HYDROLASE FAMILY PROTEIN (AFU_ORTHOLOGUE AFUA_4G08790)"/>
    <property type="match status" value="1"/>
</dbReference>
<dbReference type="InterPro" id="IPR029058">
    <property type="entry name" value="AB_hydrolase_fold"/>
</dbReference>
<dbReference type="SUPFAM" id="SSF53474">
    <property type="entry name" value="alpha/beta-Hydrolases"/>
    <property type="match status" value="1"/>
</dbReference>
<feature type="domain" description="Dienelactone hydrolase" evidence="1">
    <location>
        <begin position="28"/>
        <end position="293"/>
    </location>
</feature>
<name>A0A9W5YXM1_9EURO</name>
<dbReference type="EMBL" id="BROQ01000116">
    <property type="protein sequence ID" value="GKZ25603.1"/>
    <property type="molecule type" value="Genomic_DNA"/>
</dbReference>
<evidence type="ECO:0000313" key="3">
    <source>
        <dbReference type="Proteomes" id="UP001143548"/>
    </source>
</evidence>
<proteinExistence type="predicted"/>
<dbReference type="Gene3D" id="3.40.50.1820">
    <property type="entry name" value="alpha/beta hydrolase"/>
    <property type="match status" value="1"/>
</dbReference>
<evidence type="ECO:0000313" key="2">
    <source>
        <dbReference type="EMBL" id="GKZ25603.1"/>
    </source>
</evidence>
<dbReference type="Proteomes" id="UP001143548">
    <property type="component" value="Unassembled WGS sequence"/>
</dbReference>
<comment type="caution">
    <text evidence="2">The sequence shown here is derived from an EMBL/GenBank/DDBJ whole genome shotgun (WGS) entry which is preliminary data.</text>
</comment>
<sequence>MSCPDCFSGHVHEDATPRGTVTNLHGLNAYVTEPTSTDSPIKGIIVIIPDAFGWEFVNNRILADHYADKGGYKVYLPEFMNEVEQERAILTKHLEQPGHAAPVWSLNTLSSIFKTSSIIDWITKPYHIACAAYAMIPFMYHNKFSTTWPTVKTFFTAVRQNEGANLPIAAAGFCWGGLHTVYLAHGKEEDKVNGKPLIDAGFTGHPSNLSIPGDIEKIKIPVSFAMAELDSMVKMSQIKQIEKALGEGDNDVGEVKVYYGAGHGFCVRADVLVKDVRAQAEEAEDQAIGWFQRQFAKVSY</sequence>
<protein>
    <recommendedName>
        <fullName evidence="1">Dienelactone hydrolase domain-containing protein</fullName>
    </recommendedName>
</protein>
<dbReference type="PANTHER" id="PTHR17630">
    <property type="entry name" value="DIENELACTONE HYDROLASE"/>
    <property type="match status" value="1"/>
</dbReference>
<dbReference type="AlphaFoldDB" id="A0A9W5YXM1"/>
<reference evidence="2" key="1">
    <citation type="submission" date="2022-07" db="EMBL/GenBank/DDBJ databases">
        <title>Taxonomy of Aspergillus series Nigri: significant species reduction supported by multi-species coalescent approaches.</title>
        <authorList>
            <person name="Bian C."/>
            <person name="Kusuya Y."/>
            <person name="Sklenar F."/>
            <person name="D'hooge E."/>
            <person name="Yaguchi T."/>
            <person name="Takahashi H."/>
            <person name="Hubka V."/>
        </authorList>
    </citation>
    <scope>NUCLEOTIDE SEQUENCE</scope>
    <source>
        <strain evidence="2">CBS 733.88</strain>
    </source>
</reference>
<dbReference type="GO" id="GO:0016787">
    <property type="term" value="F:hydrolase activity"/>
    <property type="evidence" value="ECO:0007669"/>
    <property type="project" value="InterPro"/>
</dbReference>